<proteinExistence type="predicted"/>
<dbReference type="InterPro" id="IPR050351">
    <property type="entry name" value="BphY/WalK/GraS-like"/>
</dbReference>
<dbReference type="Proteomes" id="UP001211044">
    <property type="component" value="Chromosome"/>
</dbReference>
<dbReference type="InterPro" id="IPR003661">
    <property type="entry name" value="HisK_dim/P_dom"/>
</dbReference>
<dbReference type="KEGG" id="wne:PIG85_00665"/>
<dbReference type="InterPro" id="IPR036890">
    <property type="entry name" value="HATPase_C_sf"/>
</dbReference>
<dbReference type="Pfam" id="PF00512">
    <property type="entry name" value="HisKA"/>
    <property type="match status" value="1"/>
</dbReference>
<dbReference type="EMBL" id="CP116394">
    <property type="protein sequence ID" value="WCE46190.1"/>
    <property type="molecule type" value="Genomic_DNA"/>
</dbReference>
<protein>
    <recommendedName>
        <fullName evidence="10">Sensor-like histidine kinase SenX3</fullName>
        <ecNumber evidence="4">2.7.13.3</ecNumber>
    </recommendedName>
</protein>
<keyword evidence="9" id="KW-0472">Membrane</keyword>
<evidence type="ECO:0000256" key="8">
    <source>
        <dbReference type="ARBA" id="ARBA00023012"/>
    </source>
</evidence>
<sequence length="379" mass="41266">MSLGVTILAALLGLTVGVGSMVAYFVSERSRRKPIEIERPVLSSDLLSVLAVIPGSAIVLDEKDRVLRAGASALAYGFIQNDQVVSQELLRDVHELRSQGRVSERKLIVDKGGNPPKPLRLQVRVAPLAHGLVLILVQDVSAAERVQDMRIDFTANVSHELKTPIGAIRLLTETIRDNADDPKAVARFSKNLEKEADRLSALVRDIMDLSRVSVEDPLAKGIAVTVDSVVREATDRCRILAEESGVTLKVGDPCYARVYGDRDQLITAVRNLIDNAIRYSEPNTPVSVSAKVEDDLVRIAVVDRGIGIPAKARNRIFERFYRVDKARSRQTGGTGLGLAIVKHIAAEHRGTVTCWSTEGAGSTFTLVLPEASELRGNDD</sequence>
<keyword evidence="12" id="KW-0547">Nucleotide-binding</keyword>
<evidence type="ECO:0000256" key="3">
    <source>
        <dbReference type="ARBA" id="ARBA00004236"/>
    </source>
</evidence>
<dbReference type="InterPro" id="IPR036097">
    <property type="entry name" value="HisK_dim/P_sf"/>
</dbReference>
<dbReference type="Pfam" id="PF02518">
    <property type="entry name" value="HATPase_c"/>
    <property type="match status" value="1"/>
</dbReference>
<dbReference type="PANTHER" id="PTHR45453">
    <property type="entry name" value="PHOSPHATE REGULON SENSOR PROTEIN PHOR"/>
    <property type="match status" value="1"/>
</dbReference>
<dbReference type="EC" id="2.7.13.3" evidence="4"/>
<dbReference type="FunFam" id="1.10.287.130:FF:000001">
    <property type="entry name" value="Two-component sensor histidine kinase"/>
    <property type="match status" value="1"/>
</dbReference>
<evidence type="ECO:0000256" key="7">
    <source>
        <dbReference type="ARBA" id="ARBA00022777"/>
    </source>
</evidence>
<comment type="subcellular location">
    <subcellularLocation>
        <location evidence="3">Cell membrane</location>
    </subcellularLocation>
</comment>
<name>A0AB38XPK9_9ACTO</name>
<feature type="domain" description="Histidine kinase" evidence="11">
    <location>
        <begin position="156"/>
        <end position="372"/>
    </location>
</feature>
<dbReference type="GO" id="GO:0016036">
    <property type="term" value="P:cellular response to phosphate starvation"/>
    <property type="evidence" value="ECO:0007669"/>
    <property type="project" value="TreeGrafter"/>
</dbReference>
<dbReference type="InterPro" id="IPR004358">
    <property type="entry name" value="Sig_transdc_His_kin-like_C"/>
</dbReference>
<dbReference type="RefSeq" id="WP_004806944.1">
    <property type="nucleotide sequence ID" value="NZ_CP116394.1"/>
</dbReference>
<keyword evidence="5" id="KW-0597">Phosphoprotein</keyword>
<evidence type="ECO:0000256" key="2">
    <source>
        <dbReference type="ARBA" id="ARBA00001968"/>
    </source>
</evidence>
<dbReference type="InterPro" id="IPR003594">
    <property type="entry name" value="HATPase_dom"/>
</dbReference>
<organism evidence="12 13">
    <name type="scientific">Winkia neuii subsp. anitrata</name>
    <dbReference type="NCBI Taxonomy" id="29318"/>
    <lineage>
        <taxon>Bacteria</taxon>
        <taxon>Bacillati</taxon>
        <taxon>Actinomycetota</taxon>
        <taxon>Actinomycetes</taxon>
        <taxon>Actinomycetales</taxon>
        <taxon>Actinomycetaceae</taxon>
        <taxon>Winkia</taxon>
    </lineage>
</organism>
<dbReference type="GO" id="GO:0005524">
    <property type="term" value="F:ATP binding"/>
    <property type="evidence" value="ECO:0007669"/>
    <property type="project" value="UniProtKB-KW"/>
</dbReference>
<evidence type="ECO:0000256" key="6">
    <source>
        <dbReference type="ARBA" id="ARBA00022679"/>
    </source>
</evidence>
<comment type="cofactor">
    <cofactor evidence="2">
        <name>a divalent metal cation</name>
        <dbReference type="ChEBI" id="CHEBI:60240"/>
    </cofactor>
</comment>
<dbReference type="Gene3D" id="3.30.565.10">
    <property type="entry name" value="Histidine kinase-like ATPase, C-terminal domain"/>
    <property type="match status" value="1"/>
</dbReference>
<dbReference type="PRINTS" id="PR00344">
    <property type="entry name" value="BCTRLSENSOR"/>
</dbReference>
<dbReference type="GO" id="GO:0005509">
    <property type="term" value="F:calcium ion binding"/>
    <property type="evidence" value="ECO:0007669"/>
    <property type="project" value="UniProtKB-ARBA"/>
</dbReference>
<dbReference type="CDD" id="cd00075">
    <property type="entry name" value="HATPase"/>
    <property type="match status" value="1"/>
</dbReference>
<dbReference type="SUPFAM" id="SSF47384">
    <property type="entry name" value="Homodimeric domain of signal transducing histidine kinase"/>
    <property type="match status" value="1"/>
</dbReference>
<evidence type="ECO:0000256" key="9">
    <source>
        <dbReference type="ARBA" id="ARBA00023136"/>
    </source>
</evidence>
<gene>
    <name evidence="12" type="ORF">PIG85_00665</name>
</gene>
<dbReference type="FunFam" id="3.30.565.10:FF:000006">
    <property type="entry name" value="Sensor histidine kinase WalK"/>
    <property type="match status" value="1"/>
</dbReference>
<keyword evidence="12" id="KW-0067">ATP-binding</keyword>
<comment type="catalytic activity">
    <reaction evidence="1">
        <text>ATP + protein L-histidine = ADP + protein N-phospho-L-histidine.</text>
        <dbReference type="EC" id="2.7.13.3"/>
    </reaction>
</comment>
<reference evidence="12" key="1">
    <citation type="submission" date="2023-01" db="EMBL/GenBank/DDBJ databases">
        <title>Comparative Genomic Analysis of the Clinically-Derived Winkia Strain NY0527 Provides Evidence into the Taxonomic Reassignment of Winkia neuii and Characterizes Their Virulence Traits.</title>
        <authorList>
            <person name="Cai X."/>
            <person name="Peng Y."/>
            <person name="Li M."/>
            <person name="Qiu Y."/>
            <person name="Wang Y."/>
            <person name="Xu L."/>
            <person name="Hou Q."/>
        </authorList>
    </citation>
    <scope>NUCLEOTIDE SEQUENCE</scope>
    <source>
        <strain evidence="12">NY0527</strain>
    </source>
</reference>
<dbReference type="PANTHER" id="PTHR45453:SF1">
    <property type="entry name" value="PHOSPHATE REGULON SENSOR PROTEIN PHOR"/>
    <property type="match status" value="1"/>
</dbReference>
<keyword evidence="8" id="KW-0902">Two-component regulatory system</keyword>
<dbReference type="SUPFAM" id="SSF55874">
    <property type="entry name" value="ATPase domain of HSP90 chaperone/DNA topoisomerase II/histidine kinase"/>
    <property type="match status" value="1"/>
</dbReference>
<evidence type="ECO:0000313" key="12">
    <source>
        <dbReference type="EMBL" id="WCE46190.1"/>
    </source>
</evidence>
<dbReference type="SMART" id="SM00388">
    <property type="entry name" value="HisKA"/>
    <property type="match status" value="1"/>
</dbReference>
<accession>A0AB38XPK9</accession>
<evidence type="ECO:0000256" key="4">
    <source>
        <dbReference type="ARBA" id="ARBA00012438"/>
    </source>
</evidence>
<dbReference type="SMART" id="SM00387">
    <property type="entry name" value="HATPase_c"/>
    <property type="match status" value="1"/>
</dbReference>
<dbReference type="CDD" id="cd00082">
    <property type="entry name" value="HisKA"/>
    <property type="match status" value="1"/>
</dbReference>
<evidence type="ECO:0000256" key="5">
    <source>
        <dbReference type="ARBA" id="ARBA00022553"/>
    </source>
</evidence>
<dbReference type="GO" id="GO:0005886">
    <property type="term" value="C:plasma membrane"/>
    <property type="evidence" value="ECO:0007669"/>
    <property type="project" value="UniProtKB-SubCell"/>
</dbReference>
<dbReference type="GO" id="GO:0000155">
    <property type="term" value="F:phosphorelay sensor kinase activity"/>
    <property type="evidence" value="ECO:0007669"/>
    <property type="project" value="InterPro"/>
</dbReference>
<keyword evidence="6" id="KW-0808">Transferase</keyword>
<dbReference type="Gene3D" id="1.10.287.130">
    <property type="match status" value="1"/>
</dbReference>
<dbReference type="AlphaFoldDB" id="A0AB38XPK9"/>
<evidence type="ECO:0000256" key="10">
    <source>
        <dbReference type="ARBA" id="ARBA00039401"/>
    </source>
</evidence>
<evidence type="ECO:0000256" key="1">
    <source>
        <dbReference type="ARBA" id="ARBA00000085"/>
    </source>
</evidence>
<evidence type="ECO:0000259" key="11">
    <source>
        <dbReference type="PROSITE" id="PS50109"/>
    </source>
</evidence>
<dbReference type="PROSITE" id="PS50109">
    <property type="entry name" value="HIS_KIN"/>
    <property type="match status" value="1"/>
</dbReference>
<evidence type="ECO:0000313" key="13">
    <source>
        <dbReference type="Proteomes" id="UP001211044"/>
    </source>
</evidence>
<keyword evidence="7" id="KW-0418">Kinase</keyword>
<dbReference type="GO" id="GO:0004721">
    <property type="term" value="F:phosphoprotein phosphatase activity"/>
    <property type="evidence" value="ECO:0007669"/>
    <property type="project" value="TreeGrafter"/>
</dbReference>
<dbReference type="InterPro" id="IPR005467">
    <property type="entry name" value="His_kinase_dom"/>
</dbReference>